<dbReference type="AlphaFoldDB" id="C8NGT1"/>
<keyword evidence="2" id="KW-1185">Reference proteome</keyword>
<dbReference type="STRING" id="638301.HMPREF0444_1126"/>
<gene>
    <name evidence="1" type="ORF">HMPREF0444_1126</name>
</gene>
<name>C8NGT1_9LACT</name>
<protein>
    <recommendedName>
        <fullName evidence="3">Bacterial sensory transduction regulator</fullName>
    </recommendedName>
</protein>
<comment type="caution">
    <text evidence="1">The sequence shown here is derived from an EMBL/GenBank/DDBJ whole genome shotgun (WGS) entry which is preliminary data.</text>
</comment>
<evidence type="ECO:0000313" key="2">
    <source>
        <dbReference type="Proteomes" id="UP000005926"/>
    </source>
</evidence>
<dbReference type="EMBL" id="ACKZ01000020">
    <property type="protein sequence ID" value="EEW36908.1"/>
    <property type="molecule type" value="Genomic_DNA"/>
</dbReference>
<dbReference type="Proteomes" id="UP000005926">
    <property type="component" value="Unassembled WGS sequence"/>
</dbReference>
<evidence type="ECO:0008006" key="3">
    <source>
        <dbReference type="Google" id="ProtNLM"/>
    </source>
</evidence>
<sequence>MAKGVATMYVSESFETVLKNRELKLDKKDLGNDGIAFLGLYSEEDDEFPFSVVFDDSQDRTDYQITYEGIGNGKDLGLDLFDVLFTINRLNQELVAYYTLLMDPDGELFIRYVGRVTPFETFTLYELLVMGSKIASEVRRTLLELKDENDI</sequence>
<reference evidence="1 2" key="1">
    <citation type="submission" date="2009-08" db="EMBL/GenBank/DDBJ databases">
        <authorList>
            <person name="Muzny D."/>
            <person name="Qin X."/>
            <person name="Deng J."/>
            <person name="Jiang H."/>
            <person name="Liu Y."/>
            <person name="Qu J."/>
            <person name="Song X.-Z."/>
            <person name="Zhang L."/>
            <person name="Thornton R."/>
            <person name="Coyle M."/>
            <person name="Francisco L."/>
            <person name="Jackson L."/>
            <person name="Javaid M."/>
            <person name="Korchina V."/>
            <person name="Kovar C."/>
            <person name="Mata R."/>
            <person name="Mathew T."/>
            <person name="Ngo R."/>
            <person name="Nguyen L."/>
            <person name="Nguyen N."/>
            <person name="Okwuonu G."/>
            <person name="Ongeri F."/>
            <person name="Pham C."/>
            <person name="Simmons D."/>
            <person name="Wilczek-Boney K."/>
            <person name="Hale W."/>
            <person name="Jakkamsetti A."/>
            <person name="Pham P."/>
            <person name="Ruth R."/>
            <person name="San Lucas F."/>
            <person name="Warren J."/>
            <person name="Zhang J."/>
            <person name="Zhao Z."/>
            <person name="Zhou C."/>
            <person name="Zhu D."/>
            <person name="Lee S."/>
            <person name="Bess C."/>
            <person name="Blankenburg K."/>
            <person name="Forbes L."/>
            <person name="Fu Q."/>
            <person name="Gubbala S."/>
            <person name="Hirani K."/>
            <person name="Jayaseelan J.C."/>
            <person name="Lara F."/>
            <person name="Munidasa M."/>
            <person name="Palculict T."/>
            <person name="Patil S."/>
            <person name="Pu L.-L."/>
            <person name="Saada N."/>
            <person name="Tang L."/>
            <person name="Weissenberger G."/>
            <person name="Zhu Y."/>
            <person name="Hemphill L."/>
            <person name="Shang Y."/>
            <person name="Youmans B."/>
            <person name="Ayvaz T."/>
            <person name="Ross M."/>
            <person name="Santibanez J."/>
            <person name="Aqrawi P."/>
            <person name="Gross S."/>
            <person name="Joshi V."/>
            <person name="Fowler G."/>
            <person name="Nazareth L."/>
            <person name="Reid J."/>
            <person name="Worley K."/>
            <person name="Petrosino J."/>
            <person name="Highlander S."/>
            <person name="Gibbs R."/>
        </authorList>
    </citation>
    <scope>NUCLEOTIDE SEQUENCE [LARGE SCALE GENOMIC DNA]</scope>
    <source>
        <strain evidence="1 2">ATCC 49175</strain>
    </source>
</reference>
<dbReference type="RefSeq" id="WP_005607308.1">
    <property type="nucleotide sequence ID" value="NZ_CP102283.1"/>
</dbReference>
<accession>C8NGT1</accession>
<dbReference type="GeneID" id="78411881"/>
<dbReference type="HOGENOM" id="CLU_1728792_0_0_9"/>
<organism evidence="1 2">
    <name type="scientific">Granulicatella adiacens ATCC 49175</name>
    <dbReference type="NCBI Taxonomy" id="638301"/>
    <lineage>
        <taxon>Bacteria</taxon>
        <taxon>Bacillati</taxon>
        <taxon>Bacillota</taxon>
        <taxon>Bacilli</taxon>
        <taxon>Lactobacillales</taxon>
        <taxon>Carnobacteriaceae</taxon>
        <taxon>Granulicatella</taxon>
    </lineage>
</organism>
<proteinExistence type="predicted"/>
<evidence type="ECO:0000313" key="1">
    <source>
        <dbReference type="EMBL" id="EEW36908.1"/>
    </source>
</evidence>